<dbReference type="AlphaFoldDB" id="A0A6V7VB71"/>
<dbReference type="PROSITE" id="PS51030">
    <property type="entry name" value="NUCLEAR_REC_DBD_2"/>
    <property type="match status" value="1"/>
</dbReference>
<evidence type="ECO:0000256" key="5">
    <source>
        <dbReference type="ARBA" id="ARBA00023015"/>
    </source>
</evidence>
<dbReference type="Pfam" id="PF00105">
    <property type="entry name" value="zf-C4"/>
    <property type="match status" value="1"/>
</dbReference>
<dbReference type="PANTHER" id="PTHR24085">
    <property type="entry name" value="NUCLEAR HORMONE RECEPTOR"/>
    <property type="match status" value="1"/>
</dbReference>
<dbReference type="PRINTS" id="PR00047">
    <property type="entry name" value="STROIDFINGER"/>
</dbReference>
<feature type="domain" description="Nuclear receptor" evidence="11">
    <location>
        <begin position="515"/>
        <end position="590"/>
    </location>
</feature>
<dbReference type="SUPFAM" id="SSF57716">
    <property type="entry name" value="Glucocorticoid receptor-like (DNA-binding domain)"/>
    <property type="match status" value="1"/>
</dbReference>
<dbReference type="GO" id="GO:0008270">
    <property type="term" value="F:zinc ion binding"/>
    <property type="evidence" value="ECO:0007669"/>
    <property type="project" value="UniProtKB-KW"/>
</dbReference>
<feature type="region of interest" description="Disordered" evidence="10">
    <location>
        <begin position="203"/>
        <end position="234"/>
    </location>
</feature>
<evidence type="ECO:0000256" key="7">
    <source>
        <dbReference type="ARBA" id="ARBA00023163"/>
    </source>
</evidence>
<comment type="subcellular location">
    <subcellularLocation>
        <location evidence="1">Nucleus</location>
    </subcellularLocation>
</comment>
<dbReference type="SMART" id="SM00399">
    <property type="entry name" value="ZnF_C4"/>
    <property type="match status" value="1"/>
</dbReference>
<feature type="domain" description="NR LBD" evidence="12">
    <location>
        <begin position="632"/>
        <end position="863"/>
    </location>
</feature>
<dbReference type="GO" id="GO:0000978">
    <property type="term" value="F:RNA polymerase II cis-regulatory region sequence-specific DNA binding"/>
    <property type="evidence" value="ECO:0007669"/>
    <property type="project" value="TreeGrafter"/>
</dbReference>
<keyword evidence="2" id="KW-0479">Metal-binding</keyword>
<dbReference type="Gene3D" id="1.10.565.10">
    <property type="entry name" value="Retinoid X Receptor"/>
    <property type="match status" value="1"/>
</dbReference>
<feature type="compositionally biased region" description="Polar residues" evidence="10">
    <location>
        <begin position="895"/>
        <end position="908"/>
    </location>
</feature>
<feature type="compositionally biased region" description="Low complexity" evidence="10">
    <location>
        <begin position="222"/>
        <end position="231"/>
    </location>
</feature>
<dbReference type="GO" id="GO:0035259">
    <property type="term" value="F:nuclear glucocorticoid receptor binding"/>
    <property type="evidence" value="ECO:0007669"/>
    <property type="project" value="TreeGrafter"/>
</dbReference>
<dbReference type="InterPro" id="IPR013088">
    <property type="entry name" value="Znf_NHR/GATA"/>
</dbReference>
<dbReference type="GO" id="GO:0005667">
    <property type="term" value="C:transcription regulator complex"/>
    <property type="evidence" value="ECO:0007669"/>
    <property type="project" value="TreeGrafter"/>
</dbReference>
<evidence type="ECO:0000256" key="9">
    <source>
        <dbReference type="ARBA" id="ARBA00023242"/>
    </source>
</evidence>
<keyword evidence="8" id="KW-0675">Receptor</keyword>
<evidence type="ECO:0000259" key="11">
    <source>
        <dbReference type="PROSITE" id="PS51030"/>
    </source>
</evidence>
<evidence type="ECO:0000256" key="3">
    <source>
        <dbReference type="ARBA" id="ARBA00022771"/>
    </source>
</evidence>
<feature type="region of interest" description="Disordered" evidence="10">
    <location>
        <begin position="598"/>
        <end position="630"/>
    </location>
</feature>
<protein>
    <submittedName>
        <fullName evidence="13">Uncharacterized protein</fullName>
    </submittedName>
</protein>
<dbReference type="Proteomes" id="UP000580250">
    <property type="component" value="Unassembled WGS sequence"/>
</dbReference>
<keyword evidence="5" id="KW-0805">Transcription regulation</keyword>
<comment type="caution">
    <text evidence="13">The sequence shown here is derived from an EMBL/GenBank/DDBJ whole genome shotgun (WGS) entry which is preliminary data.</text>
</comment>
<keyword evidence="6" id="KW-0238">DNA-binding</keyword>
<dbReference type="PROSITE" id="PS51843">
    <property type="entry name" value="NR_LBD"/>
    <property type="match status" value="1"/>
</dbReference>
<proteinExistence type="predicted"/>
<reference evidence="13 14" key="1">
    <citation type="submission" date="2020-08" db="EMBL/GenBank/DDBJ databases">
        <authorList>
            <person name="Koutsovoulos G."/>
            <person name="Danchin GJ E."/>
        </authorList>
    </citation>
    <scope>NUCLEOTIDE SEQUENCE [LARGE SCALE GENOMIC DNA]</scope>
</reference>
<evidence type="ECO:0000256" key="2">
    <source>
        <dbReference type="ARBA" id="ARBA00022723"/>
    </source>
</evidence>
<feature type="region of interest" description="Disordered" evidence="10">
    <location>
        <begin position="871"/>
        <end position="914"/>
    </location>
</feature>
<keyword evidence="9" id="KW-0539">Nucleus</keyword>
<keyword evidence="4" id="KW-0862">Zinc</keyword>
<feature type="region of interest" description="Disordered" evidence="10">
    <location>
        <begin position="333"/>
        <end position="357"/>
    </location>
</feature>
<dbReference type="GO" id="GO:0005634">
    <property type="term" value="C:nucleus"/>
    <property type="evidence" value="ECO:0007669"/>
    <property type="project" value="UniProtKB-SubCell"/>
</dbReference>
<evidence type="ECO:0000256" key="4">
    <source>
        <dbReference type="ARBA" id="ARBA00022833"/>
    </source>
</evidence>
<keyword evidence="7" id="KW-0804">Transcription</keyword>
<feature type="compositionally biased region" description="Polar residues" evidence="10">
    <location>
        <begin position="209"/>
        <end position="221"/>
    </location>
</feature>
<feature type="region of interest" description="Disordered" evidence="10">
    <location>
        <begin position="108"/>
        <end position="142"/>
    </location>
</feature>
<dbReference type="Pfam" id="PF00104">
    <property type="entry name" value="Hormone_recep"/>
    <property type="match status" value="1"/>
</dbReference>
<evidence type="ECO:0000256" key="10">
    <source>
        <dbReference type="SAM" id="MobiDB-lite"/>
    </source>
</evidence>
<feature type="compositionally biased region" description="Low complexity" evidence="10">
    <location>
        <begin position="347"/>
        <end position="357"/>
    </location>
</feature>
<dbReference type="Gene3D" id="3.30.50.10">
    <property type="entry name" value="Erythroid Transcription Factor GATA-1, subunit A"/>
    <property type="match status" value="1"/>
</dbReference>
<dbReference type="InterPro" id="IPR003070">
    <property type="entry name" value="NR4A1-3"/>
</dbReference>
<accession>A0A6V7VB71</accession>
<feature type="region of interest" description="Disordered" evidence="10">
    <location>
        <begin position="162"/>
        <end position="187"/>
    </location>
</feature>
<dbReference type="GO" id="GO:0004879">
    <property type="term" value="F:nuclear receptor activity"/>
    <property type="evidence" value="ECO:0007669"/>
    <property type="project" value="InterPro"/>
</dbReference>
<dbReference type="SUPFAM" id="SSF48508">
    <property type="entry name" value="Nuclear receptor ligand-binding domain"/>
    <property type="match status" value="1"/>
</dbReference>
<dbReference type="PANTHER" id="PTHR24085:SF4">
    <property type="entry name" value="NUCLEAR HORMONE RECEPTOR HR38-RELATED"/>
    <property type="match status" value="1"/>
</dbReference>
<evidence type="ECO:0000259" key="12">
    <source>
        <dbReference type="PROSITE" id="PS51843"/>
    </source>
</evidence>
<dbReference type="InterPro" id="IPR001628">
    <property type="entry name" value="Znf_hrmn_rcpt"/>
</dbReference>
<feature type="compositionally biased region" description="Polar residues" evidence="10">
    <location>
        <begin position="108"/>
        <end position="137"/>
    </location>
</feature>
<organism evidence="13 14">
    <name type="scientific">Meloidogyne enterolobii</name>
    <name type="common">Root-knot nematode worm</name>
    <name type="synonym">Meloidogyne mayaguensis</name>
    <dbReference type="NCBI Taxonomy" id="390850"/>
    <lineage>
        <taxon>Eukaryota</taxon>
        <taxon>Metazoa</taxon>
        <taxon>Ecdysozoa</taxon>
        <taxon>Nematoda</taxon>
        <taxon>Chromadorea</taxon>
        <taxon>Rhabditida</taxon>
        <taxon>Tylenchina</taxon>
        <taxon>Tylenchomorpha</taxon>
        <taxon>Tylenchoidea</taxon>
        <taxon>Meloidogynidae</taxon>
        <taxon>Meloidogyninae</taxon>
        <taxon>Meloidogyne</taxon>
    </lineage>
</organism>
<sequence length="914" mass="101457">MLIGEFTNIITQQENQQKISPVVVTSLKPFIFSIKPQKIAKLSGTPVIFYFLNLIKISPLFPLQPSPLSPLTPPQPPSDQISLQFPSVTSSQFVSNFQTFHRRRSSVYSVSEGQTTTSRDSSSTEQTSTVATASISRNPPLGHFEQQLSRSLESLSMDELFGAGQSPEQDKQQQTLNTVEQQEDSMADDQLLRQIIDTLIDEDRKSQSVEKQSTNTRPMENQQSQSEASSSFRPLIPEVSSSIKQELLVTTNNTDNNSNTITSTQTTPFPSWSPYKNLFPATHPAFLLRGFELSATTSPPFSSSSSLSPTSLISGNSLSQMQLPLQLQQQFTMSQFQHPQQQKHHQPTYSQQQQRRQTISCSVVTTMNQQRQQQHNPSILTMAGQQQQHFMEASALVAQQTSAANLMRGFEGMFSTTPQDPQHIIQGGTNIIPQIPPSAMTSVVPHLPQSIRGSPLSAAMLSAAFSSTSTAVTSSSNTGICQNVGGQAAFISGGSPSTSSSHHQMDDEFSQVDESKICAVCNDYAVCQHYGALTCEGCKGFFKRTVQKKSQYVCSGEKKCPIDKKYRSRCQYCRFQKCLDVGMVREIVRFGSLTGRRGRLPSKVKSSSITSPSSSTSFQMSSLGQPEPAQSPPLPILTIISKAFNEIHGQLNTACRREIKQRLSLNEFCSILELELQNIWGFARRIPDIVELNESELRLLILHNFFPIFAVRQAFRWAELKTTQMPEDFWFEGGICLKTDELPIEWRKWFCEVTAVAHNFRMLIDWDIPCLASLIVLQMFKVGPSISGMITQTSVERFNSTYINALKDHCCQSSTQPSKLSRIVAQVSQFEPFRHLGSECLGSSLRQLAAQPSQTLTQLYLNSGGNLKIGGGGGNASTSNQRYSSSNFSEESEGNKQQQPSASFSGQQFHRDNF</sequence>
<dbReference type="FunFam" id="3.30.50.10:FF:000116">
    <property type="entry name" value="Nuclear receptor subfamily 4, group A, member 1"/>
    <property type="match status" value="1"/>
</dbReference>
<keyword evidence="3" id="KW-0863">Zinc-finger</keyword>
<dbReference type="PROSITE" id="PS00031">
    <property type="entry name" value="NUCLEAR_REC_DBD_1"/>
    <property type="match status" value="1"/>
</dbReference>
<evidence type="ECO:0000256" key="8">
    <source>
        <dbReference type="ARBA" id="ARBA00023170"/>
    </source>
</evidence>
<dbReference type="EMBL" id="CAJEWN010000195">
    <property type="protein sequence ID" value="CAD2172143.1"/>
    <property type="molecule type" value="Genomic_DNA"/>
</dbReference>
<evidence type="ECO:0000313" key="14">
    <source>
        <dbReference type="Proteomes" id="UP000580250"/>
    </source>
</evidence>
<evidence type="ECO:0000313" key="13">
    <source>
        <dbReference type="EMBL" id="CAD2172143.1"/>
    </source>
</evidence>
<dbReference type="OrthoDB" id="5952118at2759"/>
<evidence type="ECO:0000256" key="6">
    <source>
        <dbReference type="ARBA" id="ARBA00023125"/>
    </source>
</evidence>
<dbReference type="GO" id="GO:0071376">
    <property type="term" value="P:cellular response to corticotropin-releasing hormone stimulus"/>
    <property type="evidence" value="ECO:0007669"/>
    <property type="project" value="TreeGrafter"/>
</dbReference>
<dbReference type="CDD" id="cd06969">
    <property type="entry name" value="NR_DBD_NGFI-B"/>
    <property type="match status" value="1"/>
</dbReference>
<dbReference type="InterPro" id="IPR035500">
    <property type="entry name" value="NHR-like_dom_sf"/>
</dbReference>
<feature type="compositionally biased region" description="Low complexity" evidence="10">
    <location>
        <begin position="603"/>
        <end position="622"/>
    </location>
</feature>
<gene>
    <name evidence="13" type="ORF">MENT_LOCUS23682</name>
</gene>
<dbReference type="InterPro" id="IPR000536">
    <property type="entry name" value="Nucl_hrmn_rcpt_lig-bd"/>
</dbReference>
<dbReference type="PRINTS" id="PR01284">
    <property type="entry name" value="NUCLEARECPTR"/>
</dbReference>
<evidence type="ECO:0000256" key="1">
    <source>
        <dbReference type="ARBA" id="ARBA00004123"/>
    </source>
</evidence>
<name>A0A6V7VB71_MELEN</name>